<organism evidence="2 3">
    <name type="scientific">Candidatus Nitrososphaera evergladensis SR1</name>
    <dbReference type="NCBI Taxonomy" id="1459636"/>
    <lineage>
        <taxon>Archaea</taxon>
        <taxon>Nitrososphaerota</taxon>
        <taxon>Nitrososphaeria</taxon>
        <taxon>Nitrososphaerales</taxon>
        <taxon>Nitrososphaeraceae</taxon>
        <taxon>Nitrososphaera</taxon>
    </lineage>
</organism>
<feature type="transmembrane region" description="Helical" evidence="1">
    <location>
        <begin position="173"/>
        <end position="197"/>
    </location>
</feature>
<reference evidence="2 3" key="1">
    <citation type="journal article" date="2014" name="PLoS ONE">
        <title>Genome Sequence of Candidatus Nitrososphaera evergladensis from Group I.1b Enriched from Everglades Soil Reveals Novel Genomic Features of the Ammonia-Oxidizing Archaea.</title>
        <authorList>
            <person name="Zhalnina K.V."/>
            <person name="Dias R."/>
            <person name="Leonard M.T."/>
            <person name="Dorr de Quadros P."/>
            <person name="Camargo F.A."/>
            <person name="Drew J.C."/>
            <person name="Farmerie W.G."/>
            <person name="Daroub S.H."/>
            <person name="Triplett E.W."/>
        </authorList>
    </citation>
    <scope>NUCLEOTIDE SEQUENCE [LARGE SCALE GENOMIC DNA]</scope>
    <source>
        <strain evidence="2 3">SR1</strain>
    </source>
</reference>
<evidence type="ECO:0000313" key="3">
    <source>
        <dbReference type="Proteomes" id="UP000028194"/>
    </source>
</evidence>
<feature type="transmembrane region" description="Helical" evidence="1">
    <location>
        <begin position="212"/>
        <end position="232"/>
    </location>
</feature>
<dbReference type="OrthoDB" id="10528at2157"/>
<dbReference type="STRING" id="1459636.NTE_00993"/>
<feature type="transmembrane region" description="Helical" evidence="1">
    <location>
        <begin position="324"/>
        <end position="341"/>
    </location>
</feature>
<protein>
    <submittedName>
        <fullName evidence="2">Uncharacterized protein</fullName>
    </submittedName>
</protein>
<dbReference type="AlphaFoldDB" id="A0A075MPC8"/>
<keyword evidence="1" id="KW-1133">Transmembrane helix</keyword>
<dbReference type="Proteomes" id="UP000028194">
    <property type="component" value="Chromosome"/>
</dbReference>
<feature type="transmembrane region" description="Helical" evidence="1">
    <location>
        <begin position="283"/>
        <end position="304"/>
    </location>
</feature>
<dbReference type="GeneID" id="41596821"/>
<dbReference type="KEGG" id="nev:NTE_00993"/>
<dbReference type="eggNOG" id="arCOG08825">
    <property type="taxonomic scope" value="Archaea"/>
</dbReference>
<gene>
    <name evidence="2" type="ORF">NTE_00993</name>
</gene>
<dbReference type="EMBL" id="CP007174">
    <property type="protein sequence ID" value="AIF83068.1"/>
    <property type="molecule type" value="Genomic_DNA"/>
</dbReference>
<keyword evidence="3" id="KW-1185">Reference proteome</keyword>
<dbReference type="RefSeq" id="WP_148699907.1">
    <property type="nucleotide sequence ID" value="NZ_CP007174.1"/>
</dbReference>
<name>A0A075MPC8_9ARCH</name>
<sequence>MRRYAFALAAVVTAAAATLFAATVFASAQNAYAHFEHFGHYNAKGDAIGPYYAYEQLDPDYAKPGEPAAIQFSIQDHDGRDTKDLVTMVEVYSGITGERLAAFPWTKQDTGDFQLFYTFPDVGYYQIVLSMATGPANNLNGVDPPRTTLSGTAGCNCDRAVFNAAISNNFGEIWSTAMIASVLIPLGIIGVVLGLVYKRKRKELHANSSEEFVKWSLLLLAIAGGMVHFAIYSEHASLRLEYSIFLITAGIAQVSYGLMYILLTMVGAEESRINPRRYYRKTVVLNLFGLIGTAVLLGLYAYAITFPPPLSPNPVPEDVDLAGILAKSAEAILVVGIIYLMRLEKRRLASRLAETPSKT</sequence>
<accession>A0A075MPC8</accession>
<evidence type="ECO:0000256" key="1">
    <source>
        <dbReference type="SAM" id="Phobius"/>
    </source>
</evidence>
<keyword evidence="1" id="KW-0472">Membrane</keyword>
<feature type="transmembrane region" description="Helical" evidence="1">
    <location>
        <begin position="244"/>
        <end position="263"/>
    </location>
</feature>
<proteinExistence type="predicted"/>
<evidence type="ECO:0000313" key="2">
    <source>
        <dbReference type="EMBL" id="AIF83068.1"/>
    </source>
</evidence>
<dbReference type="HOGENOM" id="CLU_775269_0_0_2"/>
<keyword evidence="1" id="KW-0812">Transmembrane</keyword>